<comment type="similarity">
    <text evidence="1">Belongs to the small GTPase superfamily. Rab family.</text>
</comment>
<dbReference type="AlphaFoldDB" id="A0A8X6JXL0"/>
<name>A0A8X6JXL0_NEPPI</name>
<dbReference type="InterPro" id="IPR001806">
    <property type="entry name" value="Small_GTPase"/>
</dbReference>
<dbReference type="InterPro" id="IPR027417">
    <property type="entry name" value="P-loop_NTPase"/>
</dbReference>
<proteinExistence type="inferred from homology"/>
<reference evidence="3" key="1">
    <citation type="submission" date="2020-08" db="EMBL/GenBank/DDBJ databases">
        <title>Multicomponent nature underlies the extraordinary mechanical properties of spider dragline silk.</title>
        <authorList>
            <person name="Kono N."/>
            <person name="Nakamura H."/>
            <person name="Mori M."/>
            <person name="Yoshida Y."/>
            <person name="Ohtoshi R."/>
            <person name="Malay A.D."/>
            <person name="Moran D.A.P."/>
            <person name="Tomita M."/>
            <person name="Numata K."/>
            <person name="Arakawa K."/>
        </authorList>
    </citation>
    <scope>NUCLEOTIDE SEQUENCE</scope>
</reference>
<organism evidence="3 4">
    <name type="scientific">Nephila pilipes</name>
    <name type="common">Giant wood spider</name>
    <name type="synonym">Nephila maculata</name>
    <dbReference type="NCBI Taxonomy" id="299642"/>
    <lineage>
        <taxon>Eukaryota</taxon>
        <taxon>Metazoa</taxon>
        <taxon>Ecdysozoa</taxon>
        <taxon>Arthropoda</taxon>
        <taxon>Chelicerata</taxon>
        <taxon>Arachnida</taxon>
        <taxon>Araneae</taxon>
        <taxon>Araneomorphae</taxon>
        <taxon>Entelegynae</taxon>
        <taxon>Araneoidea</taxon>
        <taxon>Nephilidae</taxon>
        <taxon>Nephila</taxon>
    </lineage>
</organism>
<evidence type="ECO:0000313" key="4">
    <source>
        <dbReference type="Proteomes" id="UP000887013"/>
    </source>
</evidence>
<comment type="caution">
    <text evidence="3">The sequence shown here is derived from an EMBL/GenBank/DDBJ whole genome shotgun (WGS) entry which is preliminary data.</text>
</comment>
<dbReference type="OrthoDB" id="6435375at2759"/>
<dbReference type="EMBL" id="BMAW01044184">
    <property type="protein sequence ID" value="GFS43256.1"/>
    <property type="molecule type" value="Genomic_DNA"/>
</dbReference>
<evidence type="ECO:0000256" key="1">
    <source>
        <dbReference type="ARBA" id="ARBA00006270"/>
    </source>
</evidence>
<evidence type="ECO:0000313" key="3">
    <source>
        <dbReference type="EMBL" id="GFS43256.1"/>
    </source>
</evidence>
<feature type="non-terminal residue" evidence="3">
    <location>
        <position position="147"/>
    </location>
</feature>
<dbReference type="CDD" id="cd00154">
    <property type="entry name" value="Rab"/>
    <property type="match status" value="1"/>
</dbReference>
<protein>
    <submittedName>
        <fullName evidence="3">Ras-related protein RABA2a</fullName>
    </submittedName>
</protein>
<dbReference type="Gene3D" id="3.40.50.300">
    <property type="entry name" value="P-loop containing nucleotide triphosphate hydrolases"/>
    <property type="match status" value="1"/>
</dbReference>
<evidence type="ECO:0000256" key="2">
    <source>
        <dbReference type="ARBA" id="ARBA00022741"/>
    </source>
</evidence>
<dbReference type="GO" id="GO:0003924">
    <property type="term" value="F:GTPase activity"/>
    <property type="evidence" value="ECO:0007669"/>
    <property type="project" value="InterPro"/>
</dbReference>
<dbReference type="SMART" id="SM00175">
    <property type="entry name" value="RAB"/>
    <property type="match status" value="1"/>
</dbReference>
<sequence>YFQRAHGVILVYDLTVPTTFNKLTSWLEELRELNDTAIAIIVGNKTDLEGVNAVSESPARTYAEGEDLECFTASAKNNENVDMIFEHLTEKILEKRKIAPFYSEVEQTEEEEVVPDSGSLPPVISLPDDVIKLDIEKPRPKKKEGCC</sequence>
<dbReference type="Proteomes" id="UP000887013">
    <property type="component" value="Unassembled WGS sequence"/>
</dbReference>
<keyword evidence="4" id="KW-1185">Reference proteome</keyword>
<keyword evidence="2" id="KW-0547">Nucleotide-binding</keyword>
<dbReference type="SUPFAM" id="SSF52540">
    <property type="entry name" value="P-loop containing nucleoside triphosphate hydrolases"/>
    <property type="match status" value="1"/>
</dbReference>
<dbReference type="GO" id="GO:0005525">
    <property type="term" value="F:GTP binding"/>
    <property type="evidence" value="ECO:0007669"/>
    <property type="project" value="InterPro"/>
</dbReference>
<accession>A0A8X6JXL0</accession>
<dbReference type="PRINTS" id="PR00449">
    <property type="entry name" value="RASTRNSFRMNG"/>
</dbReference>
<dbReference type="PROSITE" id="PS51419">
    <property type="entry name" value="RAB"/>
    <property type="match status" value="1"/>
</dbReference>
<dbReference type="Pfam" id="PF00071">
    <property type="entry name" value="Ras"/>
    <property type="match status" value="1"/>
</dbReference>
<gene>
    <name evidence="3" type="primary">RABA2A</name>
    <name evidence="3" type="ORF">NPIL_354071</name>
</gene>
<dbReference type="PANTHER" id="PTHR47978">
    <property type="match status" value="1"/>
</dbReference>